<evidence type="ECO:0000256" key="5">
    <source>
        <dbReference type="SAM" id="Phobius"/>
    </source>
</evidence>
<dbReference type="OrthoDB" id="5503991at2"/>
<dbReference type="AlphaFoldDB" id="A0A085W879"/>
<feature type="transmembrane region" description="Helical" evidence="5">
    <location>
        <begin position="99"/>
        <end position="119"/>
    </location>
</feature>
<reference evidence="6 7" key="1">
    <citation type="submission" date="2014-04" db="EMBL/GenBank/DDBJ databases">
        <title>Genome assembly of Hyalangium minutum DSM 14724.</title>
        <authorList>
            <person name="Sharma G."/>
            <person name="Subramanian S."/>
        </authorList>
    </citation>
    <scope>NUCLEOTIDE SEQUENCE [LARGE SCALE GENOMIC DNA]</scope>
    <source>
        <strain evidence="6 7">DSM 14724</strain>
    </source>
</reference>
<proteinExistence type="predicted"/>
<accession>A0A085W879</accession>
<dbReference type="Proteomes" id="UP000028725">
    <property type="component" value="Unassembled WGS sequence"/>
</dbReference>
<feature type="transmembrane region" description="Helical" evidence="5">
    <location>
        <begin position="68"/>
        <end position="87"/>
    </location>
</feature>
<name>A0A085W879_9BACT</name>
<evidence type="ECO:0000256" key="1">
    <source>
        <dbReference type="ARBA" id="ARBA00004141"/>
    </source>
</evidence>
<gene>
    <name evidence="6" type="ORF">DB31_2304</name>
</gene>
<dbReference type="PANTHER" id="PTHR42038:SF2">
    <property type="entry name" value="TERPENE CYCLASE AUSL"/>
    <property type="match status" value="1"/>
</dbReference>
<dbReference type="InterPro" id="IPR039020">
    <property type="entry name" value="PaxB-like"/>
</dbReference>
<protein>
    <submittedName>
        <fullName evidence="6">Uncharacterized protein</fullName>
    </submittedName>
</protein>
<evidence type="ECO:0000256" key="4">
    <source>
        <dbReference type="ARBA" id="ARBA00023136"/>
    </source>
</evidence>
<evidence type="ECO:0000313" key="6">
    <source>
        <dbReference type="EMBL" id="KFE63892.1"/>
    </source>
</evidence>
<keyword evidence="4 5" id="KW-0472">Membrane</keyword>
<evidence type="ECO:0000313" key="7">
    <source>
        <dbReference type="Proteomes" id="UP000028725"/>
    </source>
</evidence>
<keyword evidence="7" id="KW-1185">Reference proteome</keyword>
<dbReference type="Pfam" id="PF25129">
    <property type="entry name" value="Pyr4-TMTC"/>
    <property type="match status" value="1"/>
</dbReference>
<dbReference type="STRING" id="394096.DB31_2304"/>
<feature type="transmembrane region" description="Helical" evidence="5">
    <location>
        <begin position="131"/>
        <end position="148"/>
    </location>
</feature>
<dbReference type="EMBL" id="JMCB01000015">
    <property type="protein sequence ID" value="KFE63892.1"/>
    <property type="molecule type" value="Genomic_DNA"/>
</dbReference>
<evidence type="ECO:0000256" key="3">
    <source>
        <dbReference type="ARBA" id="ARBA00022989"/>
    </source>
</evidence>
<comment type="subcellular location">
    <subcellularLocation>
        <location evidence="1">Membrane</location>
        <topology evidence="1">Multi-pass membrane protein</topology>
    </subcellularLocation>
</comment>
<dbReference type="GO" id="GO:0016829">
    <property type="term" value="F:lyase activity"/>
    <property type="evidence" value="ECO:0007669"/>
    <property type="project" value="InterPro"/>
</dbReference>
<feature type="transmembrane region" description="Helical" evidence="5">
    <location>
        <begin position="187"/>
        <end position="208"/>
    </location>
</feature>
<dbReference type="GO" id="GO:0016020">
    <property type="term" value="C:membrane"/>
    <property type="evidence" value="ECO:0007669"/>
    <property type="project" value="UniProtKB-SubCell"/>
</dbReference>
<keyword evidence="3 5" id="KW-1133">Transmembrane helix</keyword>
<feature type="transmembrane region" description="Helical" evidence="5">
    <location>
        <begin position="43"/>
        <end position="62"/>
    </location>
</feature>
<evidence type="ECO:0000256" key="2">
    <source>
        <dbReference type="ARBA" id="ARBA00022692"/>
    </source>
</evidence>
<dbReference type="RefSeq" id="WP_157232285.1">
    <property type="nucleotide sequence ID" value="NZ_JMCB01000015.1"/>
</dbReference>
<dbReference type="PANTHER" id="PTHR42038">
    <property type="match status" value="1"/>
</dbReference>
<feature type="transmembrane region" description="Helical" evidence="5">
    <location>
        <begin position="160"/>
        <end position="181"/>
    </location>
</feature>
<organism evidence="6 7">
    <name type="scientific">Hyalangium minutum</name>
    <dbReference type="NCBI Taxonomy" id="394096"/>
    <lineage>
        <taxon>Bacteria</taxon>
        <taxon>Pseudomonadati</taxon>
        <taxon>Myxococcota</taxon>
        <taxon>Myxococcia</taxon>
        <taxon>Myxococcales</taxon>
        <taxon>Cystobacterineae</taxon>
        <taxon>Archangiaceae</taxon>
        <taxon>Hyalangium</taxon>
    </lineage>
</organism>
<feature type="transmembrane region" description="Helical" evidence="5">
    <location>
        <begin position="12"/>
        <end position="31"/>
    </location>
</feature>
<keyword evidence="2 5" id="KW-0812">Transmembrane</keyword>
<sequence length="234" mass="26383">MFDLDLATTPMWLMSFLAISDGLWIATYILCIRQAAKDKVYAIPPTALAANWMLEITFTLIYPPPPPVGYAMVPMALFTTFLAYQYFKYAKNDPSLPNINPKWMLPIFVLSCAMSMPLVMATTRHFQDNNWHISNFVVLLDSALWVHMILRRNDMRGQSLYIGLCKGIGSAGVAVAFVLLFGINHPLIIISVIVTAILDAWYVGLIFVKCRELGINPWQWNREPQAARPTLAAN</sequence>
<comment type="caution">
    <text evidence="6">The sequence shown here is derived from an EMBL/GenBank/DDBJ whole genome shotgun (WGS) entry which is preliminary data.</text>
</comment>